<dbReference type="InterPro" id="IPR009836">
    <property type="entry name" value="GRDP-like"/>
</dbReference>
<gene>
    <name evidence="1" type="ORF">OVN521_LOCUS48226</name>
</gene>
<protein>
    <submittedName>
        <fullName evidence="1">Uncharacterized protein</fullName>
    </submittedName>
</protein>
<accession>A0A821I6W2</accession>
<keyword evidence="2" id="KW-1185">Reference proteome</keyword>
<dbReference type="EMBL" id="CAJOBG010099215">
    <property type="protein sequence ID" value="CAF4695981.1"/>
    <property type="molecule type" value="Genomic_DNA"/>
</dbReference>
<dbReference type="PANTHER" id="PTHR34365">
    <property type="entry name" value="ENOLASE (DUF1399)"/>
    <property type="match status" value="1"/>
</dbReference>
<evidence type="ECO:0000313" key="2">
    <source>
        <dbReference type="Proteomes" id="UP000663866"/>
    </source>
</evidence>
<feature type="non-terminal residue" evidence="1">
    <location>
        <position position="66"/>
    </location>
</feature>
<organism evidence="1 2">
    <name type="scientific">Rotaria magnacalcarata</name>
    <dbReference type="NCBI Taxonomy" id="392030"/>
    <lineage>
        <taxon>Eukaryota</taxon>
        <taxon>Metazoa</taxon>
        <taxon>Spiralia</taxon>
        <taxon>Gnathifera</taxon>
        <taxon>Rotifera</taxon>
        <taxon>Eurotatoria</taxon>
        <taxon>Bdelloidea</taxon>
        <taxon>Philodinida</taxon>
        <taxon>Philodinidae</taxon>
        <taxon>Rotaria</taxon>
    </lineage>
</organism>
<sequence>MYDIDVIWHTHQLFPEVYRQDMMANLQHVLHHDDTTQDRSAKSKLSTSDNETRRKWFDLYGDRLAK</sequence>
<comment type="caution">
    <text evidence="1">The sequence shown here is derived from an EMBL/GenBank/DDBJ whole genome shotgun (WGS) entry which is preliminary data.</text>
</comment>
<dbReference type="AlphaFoldDB" id="A0A821I6W2"/>
<dbReference type="Pfam" id="PF07173">
    <property type="entry name" value="GRDP-like"/>
    <property type="match status" value="1"/>
</dbReference>
<dbReference type="Proteomes" id="UP000663866">
    <property type="component" value="Unassembled WGS sequence"/>
</dbReference>
<reference evidence="1" key="1">
    <citation type="submission" date="2021-02" db="EMBL/GenBank/DDBJ databases">
        <authorList>
            <person name="Nowell W R."/>
        </authorList>
    </citation>
    <scope>NUCLEOTIDE SEQUENCE</scope>
</reference>
<evidence type="ECO:0000313" key="1">
    <source>
        <dbReference type="EMBL" id="CAF4695981.1"/>
    </source>
</evidence>
<name>A0A821I6W2_9BILA</name>
<dbReference type="PANTHER" id="PTHR34365:SF7">
    <property type="entry name" value="GLYCINE-RICH DOMAIN-CONTAINING PROTEIN 1"/>
    <property type="match status" value="1"/>
</dbReference>
<proteinExistence type="predicted"/>